<reference evidence="3 4" key="1">
    <citation type="submission" date="2020-01" db="EMBL/GenBank/DDBJ databases">
        <title>Investigation of new actinobacteria for the biodesulphurisation of diesel fuel.</title>
        <authorList>
            <person name="Athi Narayanan S.M."/>
        </authorList>
    </citation>
    <scope>NUCLEOTIDE SEQUENCE [LARGE SCALE GENOMIC DNA]</scope>
    <source>
        <strain evidence="3 4">213E</strain>
    </source>
</reference>
<dbReference type="EMBL" id="JAADZU010000124">
    <property type="protein sequence ID" value="NDK92463.1"/>
    <property type="molecule type" value="Genomic_DNA"/>
</dbReference>
<sequence>MITEINHRDIHRDRGYRTIFAFMDTELHASNCKARLERMDRVQPERSLTGEPTQAEYPELAKVFASGDAGTTHIDIALSWLKKIPLAAAYDEKVAAERTLARHATEFGASALGTCGSRIIAHIDPDGELIEKKDRDRRRGISLGKQGADGMSKLTGYVDPILRARLETLFAAWGKHGVNNPDTPHGLNGDSRAAEIVDPNGLEAAAVKDMRTQPQRNHDAVNALLTAVLADGMLGKTNMGVPIQLIVKTDVNDLIREAGYAITATGTLIPMSDLVDLAADAQMYLSVFKDHTAIPLYFGQAKRIATKHQRLMLFSAPDGHHCSAPGCDRAAAHVEIHHAVNDFADGGRTDIIELAPACPTHHRMVGDQPGQYTTGKIRSGPDEGRTWWQRNAKPGQSDNEKQVNRLPDVGQQYVEHLAQVRAEIHGTETTTTTTSSTEAGQSAKVTLDSTTDDGFVMIDDDALVIKVFDPPIHIEPPIDISPDLDSTDTGLRLPIREVITPVGPIETRLVEILEGMGL</sequence>
<comment type="caution">
    <text evidence="3">The sequence shown here is derived from an EMBL/GenBank/DDBJ whole genome shotgun (WGS) entry which is preliminary data.</text>
</comment>
<name>A0A7K3LW01_9ACTN</name>
<feature type="domain" description="DUF222" evidence="2">
    <location>
        <begin position="46"/>
        <end position="313"/>
    </location>
</feature>
<feature type="region of interest" description="Disordered" evidence="1">
    <location>
        <begin position="362"/>
        <end position="384"/>
    </location>
</feature>
<accession>A0A7K3LW01</accession>
<dbReference type="Proteomes" id="UP000466307">
    <property type="component" value="Unassembled WGS sequence"/>
</dbReference>
<dbReference type="InterPro" id="IPR003615">
    <property type="entry name" value="HNH_nuc"/>
</dbReference>
<dbReference type="CDD" id="cd00085">
    <property type="entry name" value="HNHc"/>
    <property type="match status" value="1"/>
</dbReference>
<proteinExistence type="predicted"/>
<protein>
    <submittedName>
        <fullName evidence="3">DUF222 domain-containing protein</fullName>
    </submittedName>
</protein>
<keyword evidence="4" id="KW-1185">Reference proteome</keyword>
<dbReference type="AlphaFoldDB" id="A0A7K3LW01"/>
<evidence type="ECO:0000313" key="4">
    <source>
        <dbReference type="Proteomes" id="UP000466307"/>
    </source>
</evidence>
<organism evidence="3 4">
    <name type="scientific">Gordonia desulfuricans</name>
    <dbReference type="NCBI Taxonomy" id="89051"/>
    <lineage>
        <taxon>Bacteria</taxon>
        <taxon>Bacillati</taxon>
        <taxon>Actinomycetota</taxon>
        <taxon>Actinomycetes</taxon>
        <taxon>Mycobacteriales</taxon>
        <taxon>Gordoniaceae</taxon>
        <taxon>Gordonia</taxon>
    </lineage>
</organism>
<evidence type="ECO:0000313" key="3">
    <source>
        <dbReference type="EMBL" id="NDK92463.1"/>
    </source>
</evidence>
<gene>
    <name evidence="3" type="ORF">GYA93_23315</name>
</gene>
<dbReference type="InterPro" id="IPR003870">
    <property type="entry name" value="DUF222"/>
</dbReference>
<dbReference type="Pfam" id="PF02720">
    <property type="entry name" value="DUF222"/>
    <property type="match status" value="1"/>
</dbReference>
<evidence type="ECO:0000256" key="1">
    <source>
        <dbReference type="SAM" id="MobiDB-lite"/>
    </source>
</evidence>
<evidence type="ECO:0000259" key="2">
    <source>
        <dbReference type="Pfam" id="PF02720"/>
    </source>
</evidence>